<evidence type="ECO:0000259" key="11">
    <source>
        <dbReference type="PROSITE" id="PS50112"/>
    </source>
</evidence>
<comment type="catalytic activity">
    <reaction evidence="1">
        <text>ATP + protein L-histidine = ADP + protein N-phospho-L-histidine.</text>
        <dbReference type="EC" id="2.7.13.3"/>
    </reaction>
</comment>
<dbReference type="PROSITE" id="PS50113">
    <property type="entry name" value="PAC"/>
    <property type="match status" value="5"/>
</dbReference>
<dbReference type="PANTHER" id="PTHR43304:SF1">
    <property type="entry name" value="PAC DOMAIN-CONTAINING PROTEIN"/>
    <property type="match status" value="1"/>
</dbReference>
<dbReference type="InterPro" id="IPR013655">
    <property type="entry name" value="PAS_fold_3"/>
</dbReference>
<evidence type="ECO:0000256" key="8">
    <source>
        <dbReference type="ARBA" id="ARBA00023012"/>
    </source>
</evidence>
<dbReference type="SMART" id="SM00086">
    <property type="entry name" value="PAC"/>
    <property type="match status" value="6"/>
</dbReference>
<evidence type="ECO:0000256" key="1">
    <source>
        <dbReference type="ARBA" id="ARBA00000085"/>
    </source>
</evidence>
<dbReference type="InterPro" id="IPR000700">
    <property type="entry name" value="PAS-assoc_C"/>
</dbReference>
<sequence length="1090" mass="125676">MSTLDSLDTAVWSMEINESPSRLTLSTGCLKLFGRPEGRRQCDPYVLEEIVHPEDRKRFRKHMDLLAEGDSSTIEHRLLLGKDEIKWVRHTGIPLCGPDAQLVRIDGFLQEITRQRAARDRLESKLDMLEKLLDKIDVAIWSYDWTTRLFTFVSEAMRSLTGYPVHWLVDARNWSDIIHEDDRAHFTRLEESSRRGISDIVEYRILHAEGQLRWIQTKIMPLVNERGEVVRVDGVSVDVTERRLAEQERDRSQQRYKSLFDYNSEVICELDLKGEVIDVNPIAEQLTGERIVGQSAEFPLEEVFGRDNSQLLVEYFVQTISGHSTQFEVVSRHRNGGEFHWEMKMIPIYVNQCVEGAFVICKDVTARKRVEKELRNREAQYRLISDNSMDLMGVLDRNARVLFVSPAFEKVLGYSLDSLHGIEAKQVIHPDDHSRLRLELKEIVENKSNRLFRCRMPHVDGHLVTLEASCTPVLGDDGEVENIVVIVRDITEKVKIELELRESEERYRSLIELSPQPMLAHSGGAFLYMNAAGFRLLGADAGAGLAVQTIYDIVHPEDRKAVIRRAKQTAGSKYAGVMEYRIIRQDSQAVEVEATEIYDDFTKTTLTLFTDITERKKMERALQQSEERYRRLVEMSPVAIAVYKEGEIIYLNPAGSRMLGAGEEFETETMLDWVHPDSRENALRKIQDTEANGYAPPGEFQIKHTNGHVIDISLMSIYDSQSDSIQLMFEDITARKQTERALVESEERHFRLQTSLDRFSRDLFGVMKISQMERRLVKEVRDILDATKVRVREEEPNADGLCRVMETERGYSVKLGEVRGKNYVLRIDEKLPLMEITSKKVWLETLARYVSVLFDHFLLIEDLTKELERTASQQVAPTWLLRLLFKLSENERKRLSHDLHDSALQEQIIWYRELDRLTAHEELPVGMRGHIERIAQGLLDVIYQIRLTCNELRPPMLEEGGLISSLEALFAVTQLRTNYRIVFKSDPFFRTLDDDLLLGLYRIIQELLANATKHSFASEVRIALSVQNGRIQLDYGDNGVGMDVRKIDNSFVSMGIYGMRERVRSLNGTIQLYSSHNKGLSILISVPWIE</sequence>
<dbReference type="Pfam" id="PF02518">
    <property type="entry name" value="HATPase_c"/>
    <property type="match status" value="1"/>
</dbReference>
<dbReference type="InterPro" id="IPR013656">
    <property type="entry name" value="PAS_4"/>
</dbReference>
<evidence type="ECO:0000313" key="13">
    <source>
        <dbReference type="EMBL" id="MFC4303679.1"/>
    </source>
</evidence>
<dbReference type="PROSITE" id="PS50112">
    <property type="entry name" value="PAS"/>
    <property type="match status" value="4"/>
</dbReference>
<proteinExistence type="predicted"/>
<dbReference type="InterPro" id="IPR011712">
    <property type="entry name" value="Sig_transdc_His_kin_sub3_dim/P"/>
</dbReference>
<feature type="domain" description="PAC" evidence="12">
    <location>
        <begin position="72"/>
        <end position="124"/>
    </location>
</feature>
<feature type="domain" description="PAC" evidence="12">
    <location>
        <begin position="323"/>
        <end position="376"/>
    </location>
</feature>
<evidence type="ECO:0000256" key="2">
    <source>
        <dbReference type="ARBA" id="ARBA00012438"/>
    </source>
</evidence>
<evidence type="ECO:0000256" key="7">
    <source>
        <dbReference type="ARBA" id="ARBA00022840"/>
    </source>
</evidence>
<dbReference type="InterPro" id="IPR035965">
    <property type="entry name" value="PAS-like_dom_sf"/>
</dbReference>
<reference evidence="14" key="1">
    <citation type="journal article" date="2019" name="Int. J. Syst. Evol. Microbiol.">
        <title>The Global Catalogue of Microorganisms (GCM) 10K type strain sequencing project: providing services to taxonomists for standard genome sequencing and annotation.</title>
        <authorList>
            <consortium name="The Broad Institute Genomics Platform"/>
            <consortium name="The Broad Institute Genome Sequencing Center for Infectious Disease"/>
            <person name="Wu L."/>
            <person name="Ma J."/>
        </authorList>
    </citation>
    <scope>NUCLEOTIDE SEQUENCE [LARGE SCALE GENOMIC DNA]</scope>
    <source>
        <strain evidence="14">CGMCC 4.1641</strain>
    </source>
</reference>
<keyword evidence="5" id="KW-0547">Nucleotide-binding</keyword>
<dbReference type="Proteomes" id="UP001595755">
    <property type="component" value="Unassembled WGS sequence"/>
</dbReference>
<protein>
    <recommendedName>
        <fullName evidence="2">histidine kinase</fullName>
        <ecNumber evidence="2">2.7.13.3</ecNumber>
    </recommendedName>
</protein>
<dbReference type="Pfam" id="PF08448">
    <property type="entry name" value="PAS_4"/>
    <property type="match status" value="2"/>
</dbReference>
<feature type="domain" description="Histidine kinase" evidence="10">
    <location>
        <begin position="1000"/>
        <end position="1090"/>
    </location>
</feature>
<dbReference type="InterPro" id="IPR052162">
    <property type="entry name" value="Sensor_kinase/Photoreceptor"/>
</dbReference>
<keyword evidence="9" id="KW-0175">Coiled coil</keyword>
<feature type="domain" description="PAC" evidence="12">
    <location>
        <begin position="199"/>
        <end position="251"/>
    </location>
</feature>
<dbReference type="SMART" id="SM00387">
    <property type="entry name" value="HATPase_c"/>
    <property type="match status" value="1"/>
</dbReference>
<evidence type="ECO:0000256" key="6">
    <source>
        <dbReference type="ARBA" id="ARBA00022777"/>
    </source>
</evidence>
<dbReference type="CDD" id="cd00130">
    <property type="entry name" value="PAS"/>
    <property type="match status" value="5"/>
</dbReference>
<dbReference type="Pfam" id="PF13188">
    <property type="entry name" value="PAS_8"/>
    <property type="match status" value="2"/>
</dbReference>
<dbReference type="InterPro" id="IPR003594">
    <property type="entry name" value="HATPase_dom"/>
</dbReference>
<dbReference type="Pfam" id="PF07730">
    <property type="entry name" value="HisKA_3"/>
    <property type="match status" value="1"/>
</dbReference>
<dbReference type="PANTHER" id="PTHR43304">
    <property type="entry name" value="PHYTOCHROME-LIKE PROTEIN CPH1"/>
    <property type="match status" value="1"/>
</dbReference>
<evidence type="ECO:0000313" key="14">
    <source>
        <dbReference type="Proteomes" id="UP001595755"/>
    </source>
</evidence>
<dbReference type="Gene3D" id="3.30.450.20">
    <property type="entry name" value="PAS domain"/>
    <property type="match status" value="6"/>
</dbReference>
<dbReference type="InterPro" id="IPR001610">
    <property type="entry name" value="PAC"/>
</dbReference>
<organism evidence="13 14">
    <name type="scientific">Cohnella boryungensis</name>
    <dbReference type="NCBI Taxonomy" id="768479"/>
    <lineage>
        <taxon>Bacteria</taxon>
        <taxon>Bacillati</taxon>
        <taxon>Bacillota</taxon>
        <taxon>Bacilli</taxon>
        <taxon>Bacillales</taxon>
        <taxon>Paenibacillaceae</taxon>
        <taxon>Cohnella</taxon>
    </lineage>
</organism>
<feature type="domain" description="PAS" evidence="11">
    <location>
        <begin position="125"/>
        <end position="204"/>
    </location>
</feature>
<dbReference type="InterPro" id="IPR005467">
    <property type="entry name" value="His_kinase_dom"/>
</dbReference>
<dbReference type="InterPro" id="IPR036890">
    <property type="entry name" value="HATPase_C_sf"/>
</dbReference>
<feature type="domain" description="PAS" evidence="11">
    <location>
        <begin position="503"/>
        <end position="573"/>
    </location>
</feature>
<keyword evidence="3" id="KW-0597">Phosphoprotein</keyword>
<feature type="domain" description="PAS" evidence="11">
    <location>
        <begin position="377"/>
        <end position="447"/>
    </location>
</feature>
<keyword evidence="14" id="KW-1185">Reference proteome</keyword>
<dbReference type="EMBL" id="JBHSED010000013">
    <property type="protein sequence ID" value="MFC4303679.1"/>
    <property type="molecule type" value="Genomic_DNA"/>
</dbReference>
<keyword evidence="4" id="KW-0808">Transferase</keyword>
<feature type="domain" description="PAS" evidence="11">
    <location>
        <begin position="625"/>
        <end position="693"/>
    </location>
</feature>
<evidence type="ECO:0000259" key="10">
    <source>
        <dbReference type="PROSITE" id="PS50109"/>
    </source>
</evidence>
<feature type="domain" description="PAC" evidence="12">
    <location>
        <begin position="450"/>
        <end position="502"/>
    </location>
</feature>
<comment type="caution">
    <text evidence="13">The sequence shown here is derived from an EMBL/GenBank/DDBJ whole genome shotgun (WGS) entry which is preliminary data.</text>
</comment>
<dbReference type="PROSITE" id="PS50109">
    <property type="entry name" value="HIS_KIN"/>
    <property type="match status" value="1"/>
</dbReference>
<gene>
    <name evidence="13" type="ORF">ACFO1S_09440</name>
</gene>
<dbReference type="NCBIfam" id="TIGR00229">
    <property type="entry name" value="sensory_box"/>
    <property type="match status" value="5"/>
</dbReference>
<keyword evidence="8" id="KW-0902">Two-component regulatory system</keyword>
<evidence type="ECO:0000259" key="12">
    <source>
        <dbReference type="PROSITE" id="PS50113"/>
    </source>
</evidence>
<keyword evidence="7" id="KW-0067">ATP-binding</keyword>
<evidence type="ECO:0000256" key="9">
    <source>
        <dbReference type="SAM" id="Coils"/>
    </source>
</evidence>
<accession>A0ABV8S7X2</accession>
<dbReference type="Pfam" id="PF08447">
    <property type="entry name" value="PAS_3"/>
    <property type="match status" value="2"/>
</dbReference>
<dbReference type="CDD" id="cd16917">
    <property type="entry name" value="HATPase_UhpB-NarQ-NarX-like"/>
    <property type="match status" value="1"/>
</dbReference>
<dbReference type="SUPFAM" id="SSF55785">
    <property type="entry name" value="PYP-like sensor domain (PAS domain)"/>
    <property type="match status" value="6"/>
</dbReference>
<dbReference type="SUPFAM" id="SSF55874">
    <property type="entry name" value="ATPase domain of HSP90 chaperone/DNA topoisomerase II/histidine kinase"/>
    <property type="match status" value="1"/>
</dbReference>
<dbReference type="SMART" id="SM00091">
    <property type="entry name" value="PAS"/>
    <property type="match status" value="5"/>
</dbReference>
<dbReference type="Gene3D" id="3.30.565.10">
    <property type="entry name" value="Histidine kinase-like ATPase, C-terminal domain"/>
    <property type="match status" value="1"/>
</dbReference>
<evidence type="ECO:0000256" key="3">
    <source>
        <dbReference type="ARBA" id="ARBA00022553"/>
    </source>
</evidence>
<name>A0ABV8S7X2_9BACL</name>
<feature type="coiled-coil region" evidence="9">
    <location>
        <begin position="112"/>
        <end position="139"/>
    </location>
</feature>
<evidence type="ECO:0000256" key="5">
    <source>
        <dbReference type="ARBA" id="ARBA00022741"/>
    </source>
</evidence>
<keyword evidence="6" id="KW-0418">Kinase</keyword>
<dbReference type="RefSeq" id="WP_204602613.1">
    <property type="nucleotide sequence ID" value="NZ_JBHSED010000013.1"/>
</dbReference>
<dbReference type="InterPro" id="IPR000014">
    <property type="entry name" value="PAS"/>
</dbReference>
<dbReference type="EC" id="2.7.13.3" evidence="2"/>
<feature type="domain" description="PAC" evidence="12">
    <location>
        <begin position="576"/>
        <end position="624"/>
    </location>
</feature>
<evidence type="ECO:0000256" key="4">
    <source>
        <dbReference type="ARBA" id="ARBA00022679"/>
    </source>
</evidence>